<reference evidence="3 4" key="1">
    <citation type="submission" date="2020-10" db="EMBL/GenBank/DDBJ databases">
        <authorList>
            <person name="Castelo-Branco R."/>
            <person name="Eusebio N."/>
            <person name="Adriana R."/>
            <person name="Vieira A."/>
            <person name="Brugerolle De Fraissinette N."/>
            <person name="Rezende De Castro R."/>
            <person name="Schneider M.P."/>
            <person name="Vasconcelos V."/>
            <person name="Leao P.N."/>
        </authorList>
    </citation>
    <scope>NUCLEOTIDE SEQUENCE [LARGE SCALE GENOMIC DNA]</scope>
    <source>
        <strain evidence="3 4">LEGE 06226</strain>
    </source>
</reference>
<keyword evidence="4" id="KW-1185">Reference proteome</keyword>
<evidence type="ECO:0000313" key="3">
    <source>
        <dbReference type="EMBL" id="MBE9146873.1"/>
    </source>
</evidence>
<name>A0ABR9UK71_9CYAN</name>
<proteinExistence type="predicted"/>
<dbReference type="Proteomes" id="UP000640725">
    <property type="component" value="Unassembled WGS sequence"/>
</dbReference>
<evidence type="ECO:0000259" key="2">
    <source>
        <dbReference type="Pfam" id="PF04151"/>
    </source>
</evidence>
<evidence type="ECO:0000256" key="1">
    <source>
        <dbReference type="SAM" id="MobiDB-lite"/>
    </source>
</evidence>
<sequence>PTPTPTPQPSPTETPPTSTPNTMLLDQQGELQEGDKVLPSDKSLYDEYTFDGQQGQQITISLESSEFDTYLAVYTPDNQLLQEHDDINQNNSNSQITVTLPKTGTYRVIVNAYDSKGKGKYLLKVQ</sequence>
<protein>
    <submittedName>
        <fullName evidence="3">PPC domain-containing protein</fullName>
    </submittedName>
</protein>
<dbReference type="RefSeq" id="WP_193872298.1">
    <property type="nucleotide sequence ID" value="NZ_JADEWU010000136.1"/>
</dbReference>
<dbReference type="SUPFAM" id="SSF89260">
    <property type="entry name" value="Collagen-binding domain"/>
    <property type="match status" value="1"/>
</dbReference>
<feature type="non-terminal residue" evidence="3">
    <location>
        <position position="1"/>
    </location>
</feature>
<feature type="region of interest" description="Disordered" evidence="1">
    <location>
        <begin position="1"/>
        <end position="23"/>
    </location>
</feature>
<dbReference type="Gene3D" id="2.60.120.380">
    <property type="match status" value="1"/>
</dbReference>
<evidence type="ECO:0000313" key="4">
    <source>
        <dbReference type="Proteomes" id="UP000640725"/>
    </source>
</evidence>
<dbReference type="Pfam" id="PF04151">
    <property type="entry name" value="PPC"/>
    <property type="match status" value="1"/>
</dbReference>
<feature type="domain" description="Peptidase C-terminal archaeal/bacterial" evidence="2">
    <location>
        <begin position="46"/>
        <end position="111"/>
    </location>
</feature>
<gene>
    <name evidence="3" type="ORF">IQ236_27130</name>
</gene>
<dbReference type="EMBL" id="JADEWU010000136">
    <property type="protein sequence ID" value="MBE9146873.1"/>
    <property type="molecule type" value="Genomic_DNA"/>
</dbReference>
<comment type="caution">
    <text evidence="3">The sequence shown here is derived from an EMBL/GenBank/DDBJ whole genome shotgun (WGS) entry which is preliminary data.</text>
</comment>
<dbReference type="InterPro" id="IPR007280">
    <property type="entry name" value="Peptidase_C_arc/bac"/>
</dbReference>
<accession>A0ABR9UK71</accession>
<organism evidence="3 4">
    <name type="scientific">Planktothrix mougeotii LEGE 06226</name>
    <dbReference type="NCBI Taxonomy" id="1828728"/>
    <lineage>
        <taxon>Bacteria</taxon>
        <taxon>Bacillati</taxon>
        <taxon>Cyanobacteriota</taxon>
        <taxon>Cyanophyceae</taxon>
        <taxon>Oscillatoriophycideae</taxon>
        <taxon>Oscillatoriales</taxon>
        <taxon>Microcoleaceae</taxon>
        <taxon>Planktothrix</taxon>
    </lineage>
</organism>
<feature type="compositionally biased region" description="Pro residues" evidence="1">
    <location>
        <begin position="1"/>
        <end position="18"/>
    </location>
</feature>